<dbReference type="KEGG" id="dmr:Deima_2218"/>
<reference evidence="2 3" key="1">
    <citation type="journal article" date="2011" name="Stand. Genomic Sci.">
        <title>Complete genome sequence of Deinococcus maricopensis type strain (LB-34).</title>
        <authorList>
            <person name="Pukall R."/>
            <person name="Zeytun A."/>
            <person name="Lucas S."/>
            <person name="Lapidus A."/>
            <person name="Hammon N."/>
            <person name="Deshpande S."/>
            <person name="Nolan M."/>
            <person name="Cheng J.F."/>
            <person name="Pitluck S."/>
            <person name="Liolios K."/>
            <person name="Pagani I."/>
            <person name="Mikhailova N."/>
            <person name="Ivanova N."/>
            <person name="Mavromatis K."/>
            <person name="Pati A."/>
            <person name="Tapia R."/>
            <person name="Han C."/>
            <person name="Goodwin L."/>
            <person name="Chen A."/>
            <person name="Palaniappan K."/>
            <person name="Land M."/>
            <person name="Hauser L."/>
            <person name="Chang Y.J."/>
            <person name="Jeffries C.D."/>
            <person name="Brambilla E.M."/>
            <person name="Rohde M."/>
            <person name="Goker M."/>
            <person name="Detter J.C."/>
            <person name="Woyke T."/>
            <person name="Bristow J."/>
            <person name="Eisen J.A."/>
            <person name="Markowitz V."/>
            <person name="Hugenholtz P."/>
            <person name="Kyrpides N.C."/>
            <person name="Klenk H.P."/>
        </authorList>
    </citation>
    <scope>NUCLEOTIDE SEQUENCE [LARGE SCALE GENOMIC DNA]</scope>
    <source>
        <strain evidence="3">DSM 21211 / LMG 22137 / NRRL B-23946 / LB-34</strain>
    </source>
</reference>
<dbReference type="AlphaFoldDB" id="E8U9W8"/>
<dbReference type="EMBL" id="CP002454">
    <property type="protein sequence ID" value="ADV67857.1"/>
    <property type="molecule type" value="Genomic_DNA"/>
</dbReference>
<dbReference type="RefSeq" id="WP_013557362.1">
    <property type="nucleotide sequence ID" value="NC_014958.1"/>
</dbReference>
<sequence length="170" mass="18215" precursor="true">MKRHVFLTASALACATASAGSISVGRFLAGLPNVQNLGIIDRIESEYAFTYRHPNSAGLNVNLSGASYTNQNRLNAIELSLGKDPLTLTERGLLGEVTVAFALKCFNINPARKADMLAWLSAQNTAVRGASRAFGPLELEYQHGAEANAIVTLRRNGVPGQAPWINFCTP</sequence>
<name>E8U9W8_DEIML</name>
<proteinExistence type="predicted"/>
<organism evidence="2 3">
    <name type="scientific">Deinococcus maricopensis (strain DSM 21211 / LMG 22137 / NRRL B-23946 / LB-34)</name>
    <dbReference type="NCBI Taxonomy" id="709986"/>
    <lineage>
        <taxon>Bacteria</taxon>
        <taxon>Thermotogati</taxon>
        <taxon>Deinococcota</taxon>
        <taxon>Deinococci</taxon>
        <taxon>Deinococcales</taxon>
        <taxon>Deinococcaceae</taxon>
        <taxon>Deinococcus</taxon>
    </lineage>
</organism>
<feature type="chain" id="PRO_5003231824" evidence="1">
    <location>
        <begin position="20"/>
        <end position="170"/>
    </location>
</feature>
<feature type="signal peptide" evidence="1">
    <location>
        <begin position="1"/>
        <end position="19"/>
    </location>
</feature>
<keyword evidence="3" id="KW-1185">Reference proteome</keyword>
<evidence type="ECO:0000256" key="1">
    <source>
        <dbReference type="SAM" id="SignalP"/>
    </source>
</evidence>
<reference evidence="3" key="2">
    <citation type="submission" date="2011-01" db="EMBL/GenBank/DDBJ databases">
        <title>The complete genome of Deinococcus maricopensis DSM 21211.</title>
        <authorList>
            <consortium name="US DOE Joint Genome Institute (JGI-PGF)"/>
            <person name="Lucas S."/>
            <person name="Copeland A."/>
            <person name="Lapidus A."/>
            <person name="Goodwin L."/>
            <person name="Pitluck S."/>
            <person name="Kyrpides N."/>
            <person name="Mavromatis K."/>
            <person name="Pagani I."/>
            <person name="Ivanova N."/>
            <person name="Ovchinnikova G."/>
            <person name="Zeytun A."/>
            <person name="Detter J.C."/>
            <person name="Han C."/>
            <person name="Land M."/>
            <person name="Hauser L."/>
            <person name="Markowitz V."/>
            <person name="Cheng J.-F."/>
            <person name="Hugenholtz P."/>
            <person name="Woyke T."/>
            <person name="Wu D."/>
            <person name="Pukall R."/>
            <person name="Gehrich-Schroeter G."/>
            <person name="Brambilla E."/>
            <person name="Klenk H.-P."/>
            <person name="Eisen J.A."/>
        </authorList>
    </citation>
    <scope>NUCLEOTIDE SEQUENCE [LARGE SCALE GENOMIC DNA]</scope>
    <source>
        <strain evidence="3">DSM 21211 / LMG 22137 / NRRL B-23946 / LB-34</strain>
    </source>
</reference>
<evidence type="ECO:0000313" key="3">
    <source>
        <dbReference type="Proteomes" id="UP000008635"/>
    </source>
</evidence>
<accession>E8U9W8</accession>
<evidence type="ECO:0000313" key="2">
    <source>
        <dbReference type="EMBL" id="ADV67857.1"/>
    </source>
</evidence>
<dbReference type="HOGENOM" id="CLU_1575891_0_0_0"/>
<protein>
    <submittedName>
        <fullName evidence="2">Uncharacterized protein</fullName>
    </submittedName>
</protein>
<dbReference type="Proteomes" id="UP000008635">
    <property type="component" value="Chromosome"/>
</dbReference>
<keyword evidence="1" id="KW-0732">Signal</keyword>
<gene>
    <name evidence="2" type="ordered locus">Deima_2218</name>
</gene>